<dbReference type="KEGG" id="caqu:CAQU_08535"/>
<evidence type="ECO:0008006" key="3">
    <source>
        <dbReference type="Google" id="ProtNLM"/>
    </source>
</evidence>
<keyword evidence="2" id="KW-1185">Reference proteome</keyword>
<reference evidence="1 2" key="1">
    <citation type="submission" date="2014-08" db="EMBL/GenBank/DDBJ databases">
        <title>Complete genome sequence of Corynebacterium aquilae S-613T(T) (=DSM 44791(T)), isolated from the choana of a healthy golden eagle.</title>
        <authorList>
            <person name="Ruckert C."/>
            <person name="Albersmeier A."/>
            <person name="Winkler A."/>
            <person name="Kalinowski J."/>
        </authorList>
    </citation>
    <scope>NUCLEOTIDE SEQUENCE [LARGE SCALE GENOMIC DNA]</scope>
    <source>
        <strain evidence="1 2">S-613</strain>
    </source>
</reference>
<evidence type="ECO:0000313" key="2">
    <source>
        <dbReference type="Proteomes" id="UP000185478"/>
    </source>
</evidence>
<protein>
    <recommendedName>
        <fullName evidence="3">YbjN domain-containing protein</fullName>
    </recommendedName>
</protein>
<sequence>MADNTPAITRARVTQLLDNKNVRYDTSEDNPNLIVTAFSSFGTIIDPATLSPFLTVSMASSNKMLPAEALSSLAAWANKWNASTVYGMAFPDQLDSGHIFARVECNLEVRHGLTDEQLEEFLMTALAACLESMEDYVATFDPQLIAAP</sequence>
<dbReference type="Pfam" id="PF10722">
    <property type="entry name" value="YbjN"/>
    <property type="match status" value="1"/>
</dbReference>
<dbReference type="OrthoDB" id="4420706at2"/>
<accession>A0A1L7CGX8</accession>
<name>A0A1L7CGX8_9CORY</name>
<dbReference type="AlphaFoldDB" id="A0A1L7CGX8"/>
<dbReference type="InterPro" id="IPR019660">
    <property type="entry name" value="Put_sensory_transdc_reg_YbjN"/>
</dbReference>
<proteinExistence type="predicted"/>
<dbReference type="EMBL" id="CP009245">
    <property type="protein sequence ID" value="APT85108.1"/>
    <property type="molecule type" value="Genomic_DNA"/>
</dbReference>
<evidence type="ECO:0000313" key="1">
    <source>
        <dbReference type="EMBL" id="APT85108.1"/>
    </source>
</evidence>
<organism evidence="1 2">
    <name type="scientific">Corynebacterium aquilae DSM 44791</name>
    <dbReference type="NCBI Taxonomy" id="1431546"/>
    <lineage>
        <taxon>Bacteria</taxon>
        <taxon>Bacillati</taxon>
        <taxon>Actinomycetota</taxon>
        <taxon>Actinomycetes</taxon>
        <taxon>Mycobacteriales</taxon>
        <taxon>Corynebacteriaceae</taxon>
        <taxon>Corynebacterium</taxon>
    </lineage>
</organism>
<dbReference type="RefSeq" id="WP_075726845.1">
    <property type="nucleotide sequence ID" value="NZ_CP009245.1"/>
</dbReference>
<dbReference type="STRING" id="1431546.CAQU_08535"/>
<gene>
    <name evidence="1" type="ORF">CAQU_08535</name>
</gene>
<dbReference type="Proteomes" id="UP000185478">
    <property type="component" value="Chromosome"/>
</dbReference>